<dbReference type="Proteomes" id="UP000663090">
    <property type="component" value="Chromosome"/>
</dbReference>
<name>A0ABX7N636_9BACT</name>
<protein>
    <submittedName>
        <fullName evidence="1">Uncharacterized protein</fullName>
    </submittedName>
</protein>
<accession>A0ABX7N636</accession>
<dbReference type="EMBL" id="CP071091">
    <property type="protein sequence ID" value="QSQ13869.1"/>
    <property type="molecule type" value="Genomic_DNA"/>
</dbReference>
<gene>
    <name evidence="1" type="ORF">JY572_37025</name>
</gene>
<sequence length="904" mass="99643">MAQALINLSSISTGYTVFEKDQVLTEKQLNSVSSYLDDQERLTRVSLSGVGISCGLQVSLAANRVTVSRGVGVTTDGDLARLSANTVFDRFKEYDVAAPDYAPFGIGPARIALFELVREGAQATGNVYPLGEFASRTQRTLGTLVAALLVESYEADEDICSGTDCDNLGKTVVNTPKVLLLDRANVSRLKETFTTPDRAARALTPVVADRPSITAAASLNDLAVVYRAACNSIHAKLVGALPRIYANCSGFLADLFPQGDPTSLWLERLAALQVSFAGTGTGIQYYYGFLKDVVETHEAFRERLFGETTVCCPDVGGFPKHLLLGGVAASAPEDRTGFYPAPAASATTEQLRHARFLAQKLHALITTFVLPTGTLPVRVTPSLFEDESLEERAIPYYYDANIHRSWSYARSKRGAEATNYSYNAAQYNAQGAAASPLTAQLGRFPFFRVEGHLGGNVDTVMTALQTEIRNRNLPFIVRSIMLGTDRTRLPRKRRRYTDMHRLHHMVRQELSHQMDDVISFSSTFKNQVFTAVDLGQVRDIPEDGQGTPTRTVKETATQKNTAVNAKATGAKSQLVKPYADYQTNKAVLKADMRDAMQAAGEFKYELGSAVKTEFVTPFDAYIGNPHHWWLDWLDEEISLWEGGEDDKLLFNKFLTDNPGAEHFAGVARGGTFVLVYDLTNTVVADFMLSYHCPEPVEQVVDEKPLPRPDIKPGWIVTNGIKVLPPVQKYVRERLDVFRQEAVEPRVKEIIKPTEDYFRGIKESFEIIVKRPALTMDPEKVPTNYLDMNLRELEMTSQRVDFVRNQMLEPGITEAVKTRLRADLTLAQQELAAAISTTARTVSASGQDVAVGSVEYKALAEAGQKMMKLDSSRLKTAKSGLQKVSTSGKPMLASVITNMMTMKGV</sequence>
<reference evidence="1 2" key="1">
    <citation type="submission" date="2021-02" db="EMBL/GenBank/DDBJ databases">
        <title>De Novo genome assembly of isolated myxobacteria.</title>
        <authorList>
            <person name="Stevens D.C."/>
        </authorList>
    </citation>
    <scope>NUCLEOTIDE SEQUENCE [LARGE SCALE GENOMIC DNA]</scope>
    <source>
        <strain evidence="1 2">SCHIC003</strain>
    </source>
</reference>
<keyword evidence="2" id="KW-1185">Reference proteome</keyword>
<evidence type="ECO:0000313" key="1">
    <source>
        <dbReference type="EMBL" id="QSQ13869.1"/>
    </source>
</evidence>
<proteinExistence type="predicted"/>
<dbReference type="RefSeq" id="WP_206715670.1">
    <property type="nucleotide sequence ID" value="NZ_CP071091.1"/>
</dbReference>
<organism evidence="1 2">
    <name type="scientific">Myxococcus landrumensis</name>
    <dbReference type="NCBI Taxonomy" id="2813577"/>
    <lineage>
        <taxon>Bacteria</taxon>
        <taxon>Pseudomonadati</taxon>
        <taxon>Myxococcota</taxon>
        <taxon>Myxococcia</taxon>
        <taxon>Myxococcales</taxon>
        <taxon>Cystobacterineae</taxon>
        <taxon>Myxococcaceae</taxon>
        <taxon>Myxococcus</taxon>
    </lineage>
</organism>
<evidence type="ECO:0000313" key="2">
    <source>
        <dbReference type="Proteomes" id="UP000663090"/>
    </source>
</evidence>